<feature type="domain" description="Iron-binding zinc finger CDGSH type" evidence="6">
    <location>
        <begin position="104"/>
        <end position="148"/>
    </location>
</feature>
<sequence length="231" mass="25425">MNQTTRKTDMDAIVSDDAERVEGKDVTLYFDGKRCIHARYCVTGAPDTFVANVEGDWLYPDRSDPDHLLHIAKQCPSGAIQIVRKDDGLDEHPPQVNTARIYENGPYAVHAEIILDGKADGTRRVLCRCGLSAKKPYCDGSHKGDKDDQDPFIASGEPETRDMTMMEERGGPLRINPQMDGPLMVSGPVEILAGTGRGIERTQTCRLCRCGASQNKPFCDGSHARVGFKTD</sequence>
<keyword evidence="1" id="KW-0001">2Fe-2S</keyword>
<proteinExistence type="predicted"/>
<dbReference type="InterPro" id="IPR018967">
    <property type="entry name" value="FeS-contain_CDGSH-typ"/>
</dbReference>
<name>A0ABQ5V4P9_9PROT</name>
<evidence type="ECO:0000256" key="5">
    <source>
        <dbReference type="SAM" id="MobiDB-lite"/>
    </source>
</evidence>
<dbReference type="PANTHER" id="PTHR46491">
    <property type="entry name" value="CDGSH IRON SULFUR DOMAIN PROTEIN HOMOLOG"/>
    <property type="match status" value="1"/>
</dbReference>
<evidence type="ECO:0000259" key="6">
    <source>
        <dbReference type="SMART" id="SM00704"/>
    </source>
</evidence>
<dbReference type="Gene3D" id="3.30.70.20">
    <property type="match status" value="1"/>
</dbReference>
<dbReference type="InterPro" id="IPR042216">
    <property type="entry name" value="MitoNEET_CISD"/>
</dbReference>
<dbReference type="Proteomes" id="UP001161390">
    <property type="component" value="Unassembled WGS sequence"/>
</dbReference>
<evidence type="ECO:0000256" key="1">
    <source>
        <dbReference type="ARBA" id="ARBA00022714"/>
    </source>
</evidence>
<keyword evidence="8" id="KW-1185">Reference proteome</keyword>
<organism evidence="7 8">
    <name type="scientific">Algimonas porphyrae</name>
    <dbReference type="NCBI Taxonomy" id="1128113"/>
    <lineage>
        <taxon>Bacteria</taxon>
        <taxon>Pseudomonadati</taxon>
        <taxon>Pseudomonadota</taxon>
        <taxon>Alphaproteobacteria</taxon>
        <taxon>Maricaulales</taxon>
        <taxon>Robiginitomaculaceae</taxon>
        <taxon>Algimonas</taxon>
    </lineage>
</organism>
<evidence type="ECO:0000256" key="4">
    <source>
        <dbReference type="ARBA" id="ARBA00023014"/>
    </source>
</evidence>
<dbReference type="RefSeq" id="WP_284373408.1">
    <property type="nucleotide sequence ID" value="NZ_BSNJ01000005.1"/>
</dbReference>
<dbReference type="InterPro" id="IPR010693">
    <property type="entry name" value="Divergent_4Fe-4S_mono-cluster"/>
</dbReference>
<feature type="region of interest" description="Disordered" evidence="5">
    <location>
        <begin position="140"/>
        <end position="163"/>
    </location>
</feature>
<feature type="domain" description="Iron-binding zinc finger CDGSH type" evidence="6">
    <location>
        <begin position="195"/>
        <end position="229"/>
    </location>
</feature>
<comment type="caution">
    <text evidence="7">The sequence shown here is derived from an EMBL/GenBank/DDBJ whole genome shotgun (WGS) entry which is preliminary data.</text>
</comment>
<evidence type="ECO:0000313" key="8">
    <source>
        <dbReference type="Proteomes" id="UP001161390"/>
    </source>
</evidence>
<keyword evidence="3" id="KW-0408">Iron</keyword>
<evidence type="ECO:0000313" key="7">
    <source>
        <dbReference type="EMBL" id="GLQ21650.1"/>
    </source>
</evidence>
<protein>
    <submittedName>
        <fullName evidence="7">Iron-binding protein</fullName>
    </submittedName>
</protein>
<reference evidence="7" key="2">
    <citation type="submission" date="2023-01" db="EMBL/GenBank/DDBJ databases">
        <title>Draft genome sequence of Algimonas porphyrae strain NBRC 108216.</title>
        <authorList>
            <person name="Sun Q."/>
            <person name="Mori K."/>
        </authorList>
    </citation>
    <scope>NUCLEOTIDE SEQUENCE</scope>
    <source>
        <strain evidence="7">NBRC 108216</strain>
    </source>
</reference>
<dbReference type="Gene3D" id="3.40.5.90">
    <property type="entry name" value="CDGSH iron-sulfur domain, mitoNEET-type"/>
    <property type="match status" value="2"/>
</dbReference>
<dbReference type="Pfam" id="PF06902">
    <property type="entry name" value="Fer4_19"/>
    <property type="match status" value="1"/>
</dbReference>
<dbReference type="SMART" id="SM00704">
    <property type="entry name" value="ZnF_CDGSH"/>
    <property type="match status" value="2"/>
</dbReference>
<keyword evidence="4" id="KW-0411">Iron-sulfur</keyword>
<dbReference type="SUPFAM" id="SSF54862">
    <property type="entry name" value="4Fe-4S ferredoxins"/>
    <property type="match status" value="1"/>
</dbReference>
<keyword evidence="2" id="KW-0479">Metal-binding</keyword>
<dbReference type="EMBL" id="BSNJ01000005">
    <property type="protein sequence ID" value="GLQ21650.1"/>
    <property type="molecule type" value="Genomic_DNA"/>
</dbReference>
<dbReference type="InterPro" id="IPR052950">
    <property type="entry name" value="CISD"/>
</dbReference>
<evidence type="ECO:0000256" key="3">
    <source>
        <dbReference type="ARBA" id="ARBA00023004"/>
    </source>
</evidence>
<accession>A0ABQ5V4P9</accession>
<evidence type="ECO:0000256" key="2">
    <source>
        <dbReference type="ARBA" id="ARBA00022723"/>
    </source>
</evidence>
<gene>
    <name evidence="7" type="ORF">GCM10007854_26050</name>
</gene>
<dbReference type="Pfam" id="PF09360">
    <property type="entry name" value="zf-CDGSH"/>
    <property type="match status" value="2"/>
</dbReference>
<dbReference type="PANTHER" id="PTHR46491:SF3">
    <property type="entry name" value="CDGSH IRON-SULFUR DOMAIN-CONTAINING PROTEIN 3, MITOCHONDRIAL"/>
    <property type="match status" value="1"/>
</dbReference>
<reference evidence="7" key="1">
    <citation type="journal article" date="2014" name="Int. J. Syst. Evol. Microbiol.">
        <title>Complete genome of a new Firmicutes species belonging to the dominant human colonic microbiota ('Ruminococcus bicirculans') reveals two chromosomes and a selective capacity to utilize plant glucans.</title>
        <authorList>
            <consortium name="NISC Comparative Sequencing Program"/>
            <person name="Wegmann U."/>
            <person name="Louis P."/>
            <person name="Goesmann A."/>
            <person name="Henrissat B."/>
            <person name="Duncan S.H."/>
            <person name="Flint H.J."/>
        </authorList>
    </citation>
    <scope>NUCLEOTIDE SEQUENCE</scope>
    <source>
        <strain evidence="7">NBRC 108216</strain>
    </source>
</reference>